<evidence type="ECO:0000313" key="3">
    <source>
        <dbReference type="Proteomes" id="UP000671879"/>
    </source>
</evidence>
<accession>A0A9Q7AC85</accession>
<dbReference type="SMART" id="SM00530">
    <property type="entry name" value="HTH_XRE"/>
    <property type="match status" value="1"/>
</dbReference>
<dbReference type="CDD" id="cd00093">
    <property type="entry name" value="HTH_XRE"/>
    <property type="match status" value="1"/>
</dbReference>
<organism evidence="2 3">
    <name type="scientific">Aminithiophilus ramosus</name>
    <dbReference type="NCBI Taxonomy" id="3029084"/>
    <lineage>
        <taxon>Bacteria</taxon>
        <taxon>Thermotogati</taxon>
        <taxon>Synergistota</taxon>
        <taxon>Synergistia</taxon>
        <taxon>Synergistales</taxon>
        <taxon>Aminithiophilaceae</taxon>
        <taxon>Aminithiophilus</taxon>
    </lineage>
</organism>
<feature type="domain" description="HTH cro/C1-type" evidence="1">
    <location>
        <begin position="11"/>
        <end position="65"/>
    </location>
</feature>
<dbReference type="AlphaFoldDB" id="A0A9Q7AC85"/>
<dbReference type="SUPFAM" id="SSF47413">
    <property type="entry name" value="lambda repressor-like DNA-binding domains"/>
    <property type="match status" value="1"/>
</dbReference>
<protein>
    <submittedName>
        <fullName evidence="2">Helix-turn-helix transcriptional regulator</fullName>
    </submittedName>
</protein>
<dbReference type="Proteomes" id="UP000671879">
    <property type="component" value="Chromosome"/>
</dbReference>
<reference evidence="3" key="1">
    <citation type="submission" date="2021-04" db="EMBL/GenBank/DDBJ databases">
        <title>A novel Synergistetes isolate from a pyrite-forming mixed culture.</title>
        <authorList>
            <person name="Bunk B."/>
            <person name="Sproer C."/>
            <person name="Spring S."/>
            <person name="Pester M."/>
        </authorList>
    </citation>
    <scope>NUCLEOTIDE SEQUENCE [LARGE SCALE GENOMIC DNA]</scope>
    <source>
        <strain evidence="3">J.5.4.2-T.3.5.2</strain>
    </source>
</reference>
<proteinExistence type="predicted"/>
<dbReference type="InterPro" id="IPR010982">
    <property type="entry name" value="Lambda_DNA-bd_dom_sf"/>
</dbReference>
<evidence type="ECO:0000259" key="1">
    <source>
        <dbReference type="PROSITE" id="PS50943"/>
    </source>
</evidence>
<dbReference type="EMBL" id="CP072943">
    <property type="protein sequence ID" value="QTX31799.1"/>
    <property type="molecule type" value="Genomic_DNA"/>
</dbReference>
<dbReference type="Pfam" id="PF01381">
    <property type="entry name" value="HTH_3"/>
    <property type="match status" value="1"/>
</dbReference>
<dbReference type="GO" id="GO:0003677">
    <property type="term" value="F:DNA binding"/>
    <property type="evidence" value="ECO:0007669"/>
    <property type="project" value="InterPro"/>
</dbReference>
<dbReference type="InterPro" id="IPR001387">
    <property type="entry name" value="Cro/C1-type_HTH"/>
</dbReference>
<dbReference type="Gene3D" id="1.10.260.40">
    <property type="entry name" value="lambda repressor-like DNA-binding domains"/>
    <property type="match status" value="1"/>
</dbReference>
<gene>
    <name evidence="2" type="ORF">KAR29_10705</name>
</gene>
<dbReference type="PROSITE" id="PS50943">
    <property type="entry name" value="HTH_CROC1"/>
    <property type="match status" value="1"/>
</dbReference>
<keyword evidence="3" id="KW-1185">Reference proteome</keyword>
<dbReference type="RefSeq" id="WP_274372984.1">
    <property type="nucleotide sequence ID" value="NZ_CP072943.1"/>
</dbReference>
<evidence type="ECO:0000313" key="2">
    <source>
        <dbReference type="EMBL" id="QTX31799.1"/>
    </source>
</evidence>
<name>A0A9Q7AC85_9BACT</name>
<dbReference type="KEGG" id="aram:KAR29_10705"/>
<sequence length="89" mass="9780">MFLKKDLGAALRARRVSLGMTQQTLANMVGVRRQTLLSWELGRSLPSVEALGALEGHLGLERGELFVRLSPAEEGRPLRLGGGRRLDRS</sequence>